<sequence>MRVRTDGGGEGVHRGGSWDRSLCNFPHMSALICPHLPPVPTPRHSATTTAAATAAAAATAVAVNHPKLLRCKNLLNCLEDFLTLFYVLYRAFLQINLFIC</sequence>
<accession>A0AAW2FWG5</accession>
<proteinExistence type="predicted"/>
<keyword evidence="2" id="KW-1185">Reference proteome</keyword>
<evidence type="ECO:0000313" key="2">
    <source>
        <dbReference type="Proteomes" id="UP001430953"/>
    </source>
</evidence>
<comment type="caution">
    <text evidence="1">The sequence shown here is derived from an EMBL/GenBank/DDBJ whole genome shotgun (WGS) entry which is preliminary data.</text>
</comment>
<dbReference type="AlphaFoldDB" id="A0AAW2FWG5"/>
<protein>
    <submittedName>
        <fullName evidence="1">Uncharacterized protein</fullName>
    </submittedName>
</protein>
<dbReference type="EMBL" id="JADYXP020000008">
    <property type="protein sequence ID" value="KAL0119069.1"/>
    <property type="molecule type" value="Genomic_DNA"/>
</dbReference>
<dbReference type="Proteomes" id="UP001430953">
    <property type="component" value="Unassembled WGS sequence"/>
</dbReference>
<reference evidence="1 2" key="1">
    <citation type="submission" date="2023-03" db="EMBL/GenBank/DDBJ databases">
        <title>High recombination rates correlate with genetic variation in Cardiocondyla obscurior ants.</title>
        <authorList>
            <person name="Errbii M."/>
        </authorList>
    </citation>
    <scope>NUCLEOTIDE SEQUENCE [LARGE SCALE GENOMIC DNA]</scope>
    <source>
        <strain evidence="1">Alpha-2009</strain>
        <tissue evidence="1">Whole body</tissue>
    </source>
</reference>
<name>A0AAW2FWG5_9HYME</name>
<gene>
    <name evidence="1" type="ORF">PUN28_009592</name>
</gene>
<evidence type="ECO:0000313" key="1">
    <source>
        <dbReference type="EMBL" id="KAL0119069.1"/>
    </source>
</evidence>
<organism evidence="1 2">
    <name type="scientific">Cardiocondyla obscurior</name>
    <dbReference type="NCBI Taxonomy" id="286306"/>
    <lineage>
        <taxon>Eukaryota</taxon>
        <taxon>Metazoa</taxon>
        <taxon>Ecdysozoa</taxon>
        <taxon>Arthropoda</taxon>
        <taxon>Hexapoda</taxon>
        <taxon>Insecta</taxon>
        <taxon>Pterygota</taxon>
        <taxon>Neoptera</taxon>
        <taxon>Endopterygota</taxon>
        <taxon>Hymenoptera</taxon>
        <taxon>Apocrita</taxon>
        <taxon>Aculeata</taxon>
        <taxon>Formicoidea</taxon>
        <taxon>Formicidae</taxon>
        <taxon>Myrmicinae</taxon>
        <taxon>Cardiocondyla</taxon>
    </lineage>
</organism>